<evidence type="ECO:0000256" key="2">
    <source>
        <dbReference type="ARBA" id="ARBA00023002"/>
    </source>
</evidence>
<evidence type="ECO:0000256" key="4">
    <source>
        <dbReference type="RuleBase" id="RU003719"/>
    </source>
</evidence>
<feature type="domain" description="D-isomer specific 2-hydroxyacid dehydrogenase catalytic" evidence="5">
    <location>
        <begin position="19"/>
        <end position="326"/>
    </location>
</feature>
<organism evidence="7 8">
    <name type="scientific">Peteryoungia ipomoeae</name>
    <dbReference type="NCBI Taxonomy" id="1210932"/>
    <lineage>
        <taxon>Bacteria</taxon>
        <taxon>Pseudomonadati</taxon>
        <taxon>Pseudomonadota</taxon>
        <taxon>Alphaproteobacteria</taxon>
        <taxon>Hyphomicrobiales</taxon>
        <taxon>Rhizobiaceae</taxon>
        <taxon>Peteryoungia</taxon>
    </lineage>
</organism>
<name>A0A4S8NTP3_9HYPH</name>
<keyword evidence="2 4" id="KW-0560">Oxidoreductase</keyword>
<dbReference type="FunFam" id="3.40.50.720:FF:000203">
    <property type="entry name" value="D-3-phosphoglycerate dehydrogenase (SerA)"/>
    <property type="match status" value="1"/>
</dbReference>
<dbReference type="InterPro" id="IPR050857">
    <property type="entry name" value="D-2-hydroxyacid_DH"/>
</dbReference>
<dbReference type="Gene3D" id="3.40.50.720">
    <property type="entry name" value="NAD(P)-binding Rossmann-like Domain"/>
    <property type="match status" value="2"/>
</dbReference>
<dbReference type="GO" id="GO:0016616">
    <property type="term" value="F:oxidoreductase activity, acting on the CH-OH group of donors, NAD or NADP as acceptor"/>
    <property type="evidence" value="ECO:0007669"/>
    <property type="project" value="InterPro"/>
</dbReference>
<accession>A0A4S8NTP3</accession>
<dbReference type="GO" id="GO:0051287">
    <property type="term" value="F:NAD binding"/>
    <property type="evidence" value="ECO:0007669"/>
    <property type="project" value="InterPro"/>
</dbReference>
<keyword evidence="8" id="KW-1185">Reference proteome</keyword>
<dbReference type="Pfam" id="PF00389">
    <property type="entry name" value="2-Hacid_dh"/>
    <property type="match status" value="1"/>
</dbReference>
<gene>
    <name evidence="7" type="ORF">FAA97_17015</name>
</gene>
<dbReference type="SUPFAM" id="SSF51735">
    <property type="entry name" value="NAD(P)-binding Rossmann-fold domains"/>
    <property type="match status" value="1"/>
</dbReference>
<evidence type="ECO:0000259" key="6">
    <source>
        <dbReference type="Pfam" id="PF02826"/>
    </source>
</evidence>
<protein>
    <submittedName>
        <fullName evidence="7">Hydroxyacid dehydrogenase</fullName>
    </submittedName>
</protein>
<dbReference type="OrthoDB" id="9793626at2"/>
<evidence type="ECO:0000256" key="3">
    <source>
        <dbReference type="ARBA" id="ARBA00023027"/>
    </source>
</evidence>
<dbReference type="PROSITE" id="PS00671">
    <property type="entry name" value="D_2_HYDROXYACID_DH_3"/>
    <property type="match status" value="1"/>
</dbReference>
<keyword evidence="3" id="KW-0520">NAD</keyword>
<dbReference type="AlphaFoldDB" id="A0A4S8NTP3"/>
<dbReference type="Pfam" id="PF02826">
    <property type="entry name" value="2-Hacid_dh_C"/>
    <property type="match status" value="1"/>
</dbReference>
<dbReference type="Proteomes" id="UP000308828">
    <property type="component" value="Unassembled WGS sequence"/>
</dbReference>
<dbReference type="EMBL" id="STGV01000006">
    <property type="protein sequence ID" value="THV20897.1"/>
    <property type="molecule type" value="Genomic_DNA"/>
</dbReference>
<evidence type="ECO:0000259" key="5">
    <source>
        <dbReference type="Pfam" id="PF00389"/>
    </source>
</evidence>
<dbReference type="PANTHER" id="PTHR42789">
    <property type="entry name" value="D-ISOMER SPECIFIC 2-HYDROXYACID DEHYDROGENASE FAMILY PROTEIN (AFU_ORTHOLOGUE AFUA_6G10090)"/>
    <property type="match status" value="1"/>
</dbReference>
<comment type="caution">
    <text evidence="7">The sequence shown here is derived from an EMBL/GenBank/DDBJ whole genome shotgun (WGS) entry which is preliminary data.</text>
</comment>
<evidence type="ECO:0000313" key="7">
    <source>
        <dbReference type="EMBL" id="THV20897.1"/>
    </source>
</evidence>
<sequence>MTQDILQGAEHGTRGRRILVSHNTIAEKAIRLLNQHDIDVFFSPPYDPSDVVARRAAELAIDGFMVRQGRINAEVIAASPKLKVIAKHGVGVDNVDLEAAAKLGIPVLRAMGSNSRAVAEHTIALALSLVKEVLPLDKAVKSGAWPKPTFVGKDFLGATIGLVGYGGIGRETARMAQALGMEVVVYDPYAPTAAEADGFASAADVDAMLPSLDILSIHCPLTAATRNLIDARRLGLMKASAVLVNTARGGIINEADLAEALESGTIAGAALDSFETEPPAADSPLWSLKTLIATPHIGGVTYGSADAMAIIAAQHIISVLDGNAPDERSIARPTELSA</sequence>
<dbReference type="InterPro" id="IPR006139">
    <property type="entry name" value="D-isomer_2_OHA_DH_cat_dom"/>
</dbReference>
<dbReference type="PANTHER" id="PTHR42789:SF1">
    <property type="entry name" value="D-ISOMER SPECIFIC 2-HYDROXYACID DEHYDROGENASE FAMILY PROTEIN (AFU_ORTHOLOGUE AFUA_6G10090)"/>
    <property type="match status" value="1"/>
</dbReference>
<dbReference type="SUPFAM" id="SSF52283">
    <property type="entry name" value="Formate/glycerate dehydrogenase catalytic domain-like"/>
    <property type="match status" value="1"/>
</dbReference>
<dbReference type="CDD" id="cd12173">
    <property type="entry name" value="PGDH_4"/>
    <property type="match status" value="1"/>
</dbReference>
<dbReference type="InterPro" id="IPR006140">
    <property type="entry name" value="D-isomer_DH_NAD-bd"/>
</dbReference>
<dbReference type="RefSeq" id="WP_136599757.1">
    <property type="nucleotide sequence ID" value="NZ_STGV01000006.1"/>
</dbReference>
<evidence type="ECO:0000256" key="1">
    <source>
        <dbReference type="ARBA" id="ARBA00005854"/>
    </source>
</evidence>
<evidence type="ECO:0000313" key="8">
    <source>
        <dbReference type="Proteomes" id="UP000308828"/>
    </source>
</evidence>
<dbReference type="InterPro" id="IPR036291">
    <property type="entry name" value="NAD(P)-bd_dom_sf"/>
</dbReference>
<comment type="similarity">
    <text evidence="1 4">Belongs to the D-isomer specific 2-hydroxyacid dehydrogenase family.</text>
</comment>
<feature type="domain" description="D-isomer specific 2-hydroxyacid dehydrogenase NAD-binding" evidence="6">
    <location>
        <begin position="123"/>
        <end position="298"/>
    </location>
</feature>
<proteinExistence type="inferred from homology"/>
<dbReference type="InterPro" id="IPR029753">
    <property type="entry name" value="D-isomer_DH_CS"/>
</dbReference>
<reference evidence="7 8" key="1">
    <citation type="submission" date="2019-04" db="EMBL/GenBank/DDBJ databases">
        <title>Genome sequence of strain shin9-1.</title>
        <authorList>
            <person name="Gao J."/>
            <person name="Sun J."/>
        </authorList>
    </citation>
    <scope>NUCLEOTIDE SEQUENCE [LARGE SCALE GENOMIC DNA]</scope>
    <source>
        <strain evidence="8">shin9-1</strain>
    </source>
</reference>